<comment type="caution">
    <text evidence="14">The sequence shown here is derived from an EMBL/GenBank/DDBJ whole genome shotgun (WGS) entry which is preliminary data.</text>
</comment>
<evidence type="ECO:0000256" key="12">
    <source>
        <dbReference type="HAMAP-Rule" id="MF_00004"/>
    </source>
</evidence>
<proteinExistence type="inferred from homology"/>
<evidence type="ECO:0000256" key="9">
    <source>
        <dbReference type="ARBA" id="ARBA00022676"/>
    </source>
</evidence>
<dbReference type="InterPro" id="IPR005764">
    <property type="entry name" value="Ade_phspho_trans"/>
</dbReference>
<reference evidence="14 15" key="1">
    <citation type="journal article" date="2017" name="BMC Genomics">
        <title>Comparative genomic and phylogenomic analyses of the Bifidobacteriaceae family.</title>
        <authorList>
            <person name="Lugli G.A."/>
            <person name="Milani C."/>
            <person name="Turroni F."/>
            <person name="Duranti S."/>
            <person name="Mancabelli L."/>
            <person name="Mangifesta M."/>
            <person name="Ferrario C."/>
            <person name="Modesto M."/>
            <person name="Mattarelli P."/>
            <person name="Jiri K."/>
            <person name="van Sinderen D."/>
            <person name="Ventura M."/>
        </authorList>
    </citation>
    <scope>NUCLEOTIDE SEQUENCE [LARGE SCALE GENOMIC DNA]</scope>
    <source>
        <strain evidence="14 15">LMG 21773</strain>
    </source>
</reference>
<dbReference type="UniPathway" id="UPA00588">
    <property type="reaction ID" value="UER00646"/>
</dbReference>
<evidence type="ECO:0000256" key="3">
    <source>
        <dbReference type="ARBA" id="ARBA00004496"/>
    </source>
</evidence>
<evidence type="ECO:0000313" key="15">
    <source>
        <dbReference type="Proteomes" id="UP000228976"/>
    </source>
</evidence>
<dbReference type="Gene3D" id="3.40.50.2020">
    <property type="match status" value="1"/>
</dbReference>
<dbReference type="Pfam" id="PF00156">
    <property type="entry name" value="Pribosyltran"/>
    <property type="match status" value="1"/>
</dbReference>
<dbReference type="InterPro" id="IPR050054">
    <property type="entry name" value="UPRTase/APRTase"/>
</dbReference>
<dbReference type="GO" id="GO:0044209">
    <property type="term" value="P:AMP salvage"/>
    <property type="evidence" value="ECO:0007669"/>
    <property type="project" value="UniProtKB-UniRule"/>
</dbReference>
<dbReference type="PANTHER" id="PTHR32315">
    <property type="entry name" value="ADENINE PHOSPHORIBOSYLTRANSFERASE"/>
    <property type="match status" value="1"/>
</dbReference>
<dbReference type="AlphaFoldDB" id="A0A261FA40"/>
<evidence type="ECO:0000259" key="13">
    <source>
        <dbReference type="Pfam" id="PF00156"/>
    </source>
</evidence>
<name>A0A261FA40_9BIFI</name>
<dbReference type="GO" id="GO:0003999">
    <property type="term" value="F:adenine phosphoribosyltransferase activity"/>
    <property type="evidence" value="ECO:0007669"/>
    <property type="project" value="UniProtKB-UniRule"/>
</dbReference>
<keyword evidence="11 12" id="KW-0660">Purine salvage</keyword>
<dbReference type="PANTHER" id="PTHR32315:SF3">
    <property type="entry name" value="ADENINE PHOSPHORIBOSYLTRANSFERASE"/>
    <property type="match status" value="1"/>
</dbReference>
<keyword evidence="15" id="KW-1185">Reference proteome</keyword>
<dbReference type="NCBIfam" id="NF002634">
    <property type="entry name" value="PRK02304.1-3"/>
    <property type="match status" value="1"/>
</dbReference>
<dbReference type="HAMAP" id="MF_00004">
    <property type="entry name" value="Aden_phosphoribosyltr"/>
    <property type="match status" value="1"/>
</dbReference>
<dbReference type="GO" id="GO:0016208">
    <property type="term" value="F:AMP binding"/>
    <property type="evidence" value="ECO:0007669"/>
    <property type="project" value="TreeGrafter"/>
</dbReference>
<dbReference type="NCBIfam" id="NF002636">
    <property type="entry name" value="PRK02304.1-5"/>
    <property type="match status" value="1"/>
</dbReference>
<comment type="function">
    <text evidence="2 12">Catalyzes a salvage reaction resulting in the formation of AMP, that is energically less costly than de novo synthesis.</text>
</comment>
<evidence type="ECO:0000256" key="5">
    <source>
        <dbReference type="ARBA" id="ARBA00008391"/>
    </source>
</evidence>
<evidence type="ECO:0000256" key="7">
    <source>
        <dbReference type="ARBA" id="ARBA00011893"/>
    </source>
</evidence>
<dbReference type="InterPro" id="IPR029057">
    <property type="entry name" value="PRTase-like"/>
</dbReference>
<dbReference type="SUPFAM" id="SSF53271">
    <property type="entry name" value="PRTase-like"/>
    <property type="match status" value="1"/>
</dbReference>
<sequence>MADSAELTTKGLRLEGLNKMAEGDRNYLISLFRTIPGFPAKNILFRDFVPVLADARAYALLINALAQALPVSLDDFDYIGGLESRGFLIGAPLALKLGKGFIPFRKAGKLPPEVYHQEYTLEYGKAAIEIEKNTIHKGDRVLIVDDLIATGGTAAAAEDLLKQAGAHVAGYSFVMELDGLPGRRALGDHPISVLMGMPA</sequence>
<dbReference type="GO" id="GO:0005737">
    <property type="term" value="C:cytoplasm"/>
    <property type="evidence" value="ECO:0007669"/>
    <property type="project" value="UniProtKB-SubCell"/>
</dbReference>
<gene>
    <name evidence="12" type="primary">apt</name>
    <name evidence="14" type="ORF">AEAE_0505</name>
</gene>
<evidence type="ECO:0000256" key="6">
    <source>
        <dbReference type="ARBA" id="ARBA00011738"/>
    </source>
</evidence>
<evidence type="ECO:0000256" key="8">
    <source>
        <dbReference type="ARBA" id="ARBA00022490"/>
    </source>
</evidence>
<dbReference type="OrthoDB" id="9803963at2"/>
<dbReference type="GO" id="GO:0006166">
    <property type="term" value="P:purine ribonucleoside salvage"/>
    <property type="evidence" value="ECO:0007669"/>
    <property type="project" value="UniProtKB-KW"/>
</dbReference>
<dbReference type="CDD" id="cd06223">
    <property type="entry name" value="PRTases_typeI"/>
    <property type="match status" value="1"/>
</dbReference>
<dbReference type="GO" id="GO:0006168">
    <property type="term" value="P:adenine salvage"/>
    <property type="evidence" value="ECO:0007669"/>
    <property type="project" value="InterPro"/>
</dbReference>
<evidence type="ECO:0000256" key="11">
    <source>
        <dbReference type="ARBA" id="ARBA00022726"/>
    </source>
</evidence>
<dbReference type="GO" id="GO:0002055">
    <property type="term" value="F:adenine binding"/>
    <property type="evidence" value="ECO:0007669"/>
    <property type="project" value="TreeGrafter"/>
</dbReference>
<feature type="domain" description="Phosphoribosyltransferase" evidence="13">
    <location>
        <begin position="76"/>
        <end position="169"/>
    </location>
</feature>
<keyword evidence="10 12" id="KW-0808">Transferase</keyword>
<dbReference type="RefSeq" id="WP_094689590.1">
    <property type="nucleotide sequence ID" value="NZ_JACBYZ010000001.1"/>
</dbReference>
<comment type="subcellular location">
    <subcellularLocation>
        <location evidence="3 12">Cytoplasm</location>
    </subcellularLocation>
</comment>
<dbReference type="EC" id="2.4.2.7" evidence="7 12"/>
<organism evidence="14 15">
    <name type="scientific">Aeriscardovia aeriphila</name>
    <dbReference type="NCBI Taxonomy" id="218139"/>
    <lineage>
        <taxon>Bacteria</taxon>
        <taxon>Bacillati</taxon>
        <taxon>Actinomycetota</taxon>
        <taxon>Actinomycetes</taxon>
        <taxon>Bifidobacteriales</taxon>
        <taxon>Bifidobacteriaceae</taxon>
        <taxon>Aeriscardovia</taxon>
    </lineage>
</organism>
<evidence type="ECO:0000256" key="4">
    <source>
        <dbReference type="ARBA" id="ARBA00004659"/>
    </source>
</evidence>
<keyword evidence="9 12" id="KW-0328">Glycosyltransferase</keyword>
<dbReference type="Proteomes" id="UP000228976">
    <property type="component" value="Unassembled WGS sequence"/>
</dbReference>
<evidence type="ECO:0000256" key="10">
    <source>
        <dbReference type="ARBA" id="ARBA00022679"/>
    </source>
</evidence>
<comment type="pathway">
    <text evidence="4 12">Purine metabolism; AMP biosynthesis via salvage pathway; AMP from adenine: step 1/1.</text>
</comment>
<evidence type="ECO:0000256" key="1">
    <source>
        <dbReference type="ARBA" id="ARBA00000868"/>
    </source>
</evidence>
<dbReference type="InterPro" id="IPR000836">
    <property type="entry name" value="PRTase_dom"/>
</dbReference>
<evidence type="ECO:0000256" key="2">
    <source>
        <dbReference type="ARBA" id="ARBA00003968"/>
    </source>
</evidence>
<evidence type="ECO:0000313" key="14">
    <source>
        <dbReference type="EMBL" id="OZG56017.1"/>
    </source>
</evidence>
<accession>A0A261FA40</accession>
<comment type="catalytic activity">
    <reaction evidence="1 12">
        <text>AMP + diphosphate = 5-phospho-alpha-D-ribose 1-diphosphate + adenine</text>
        <dbReference type="Rhea" id="RHEA:16609"/>
        <dbReference type="ChEBI" id="CHEBI:16708"/>
        <dbReference type="ChEBI" id="CHEBI:33019"/>
        <dbReference type="ChEBI" id="CHEBI:58017"/>
        <dbReference type="ChEBI" id="CHEBI:456215"/>
        <dbReference type="EC" id="2.4.2.7"/>
    </reaction>
</comment>
<keyword evidence="8 12" id="KW-0963">Cytoplasm</keyword>
<protein>
    <recommendedName>
        <fullName evidence="7 12">Adenine phosphoribosyltransferase</fullName>
        <shortName evidence="12">APRT</shortName>
        <ecNumber evidence="7 12">2.4.2.7</ecNumber>
    </recommendedName>
</protein>
<comment type="similarity">
    <text evidence="5 12">Belongs to the purine/pyrimidine phosphoribosyltransferase family.</text>
</comment>
<comment type="subunit">
    <text evidence="6 12">Homodimer.</text>
</comment>
<dbReference type="FunFam" id="3.40.50.2020:FF:000004">
    <property type="entry name" value="Adenine phosphoribosyltransferase"/>
    <property type="match status" value="1"/>
</dbReference>
<dbReference type="EMBL" id="MWWU01000002">
    <property type="protein sequence ID" value="OZG56017.1"/>
    <property type="molecule type" value="Genomic_DNA"/>
</dbReference>